<dbReference type="RefSeq" id="XP_058346211.1">
    <property type="nucleotide sequence ID" value="XM_058483122.1"/>
</dbReference>
<dbReference type="GeneID" id="83210461"/>
<dbReference type="PANTHER" id="PTHR13693:SF3">
    <property type="entry name" value="LD36009P"/>
    <property type="match status" value="1"/>
</dbReference>
<dbReference type="GO" id="GO:0017059">
    <property type="term" value="C:serine palmitoyltransferase complex"/>
    <property type="evidence" value="ECO:0007669"/>
    <property type="project" value="TreeGrafter"/>
</dbReference>
<proteinExistence type="inferred from homology"/>
<dbReference type="EMBL" id="JARTCD010000009">
    <property type="protein sequence ID" value="KAJ8661298.1"/>
    <property type="molecule type" value="Genomic_DNA"/>
</dbReference>
<dbReference type="GO" id="GO:0046513">
    <property type="term" value="P:ceramide biosynthetic process"/>
    <property type="evidence" value="ECO:0007669"/>
    <property type="project" value="TreeGrafter"/>
</dbReference>
<dbReference type="AlphaFoldDB" id="A0AAD7Y1M6"/>
<accession>A0AAD7Y1M6</accession>
<dbReference type="GO" id="GO:0046512">
    <property type="term" value="P:sphingosine biosynthetic process"/>
    <property type="evidence" value="ECO:0007669"/>
    <property type="project" value="TreeGrafter"/>
</dbReference>
<protein>
    <recommendedName>
        <fullName evidence="3">serine C-palmitoyltransferase</fullName>
        <ecNumber evidence="3">2.3.1.50</ecNumber>
    </recommendedName>
</protein>
<keyword evidence="11" id="KW-1185">Reference proteome</keyword>
<dbReference type="InterPro" id="IPR004839">
    <property type="entry name" value="Aminotransferase_I/II_large"/>
</dbReference>
<evidence type="ECO:0000256" key="4">
    <source>
        <dbReference type="ARBA" id="ARBA00022679"/>
    </source>
</evidence>
<evidence type="ECO:0000256" key="5">
    <source>
        <dbReference type="ARBA" id="ARBA00022898"/>
    </source>
</evidence>
<comment type="similarity">
    <text evidence="2 7">Belongs to the class-II pyridoxal-phosphate-dependent aminotransferase family.</text>
</comment>
<keyword evidence="5 7" id="KW-0663">Pyridoxal phosphate</keyword>
<dbReference type="InterPro" id="IPR015421">
    <property type="entry name" value="PyrdxlP-dep_Trfase_major"/>
</dbReference>
<evidence type="ECO:0000256" key="3">
    <source>
        <dbReference type="ARBA" id="ARBA00013220"/>
    </source>
</evidence>
<dbReference type="EC" id="2.3.1.50" evidence="3"/>
<dbReference type="CDD" id="cd06454">
    <property type="entry name" value="KBL_like"/>
    <property type="match status" value="1"/>
</dbReference>
<dbReference type="Proteomes" id="UP001234581">
    <property type="component" value="Unassembled WGS sequence"/>
</dbReference>
<keyword evidence="8" id="KW-0812">Transmembrane</keyword>
<dbReference type="Gene3D" id="3.90.1150.10">
    <property type="entry name" value="Aspartate Aminotransferase, domain 1"/>
    <property type="match status" value="1"/>
</dbReference>
<dbReference type="GO" id="GO:0016020">
    <property type="term" value="C:membrane"/>
    <property type="evidence" value="ECO:0007669"/>
    <property type="project" value="GOC"/>
</dbReference>
<dbReference type="Pfam" id="PF00155">
    <property type="entry name" value="Aminotran_1_2"/>
    <property type="match status" value="1"/>
</dbReference>
<comment type="caution">
    <text evidence="10">The sequence shown here is derived from an EMBL/GenBank/DDBJ whole genome shotgun (WGS) entry which is preliminary data.</text>
</comment>
<dbReference type="InterPro" id="IPR015422">
    <property type="entry name" value="PyrdxlP-dep_Trfase_small"/>
</dbReference>
<evidence type="ECO:0000256" key="6">
    <source>
        <dbReference type="ARBA" id="ARBA00048528"/>
    </source>
</evidence>
<evidence type="ECO:0000313" key="11">
    <source>
        <dbReference type="Proteomes" id="UP001234581"/>
    </source>
</evidence>
<evidence type="ECO:0000259" key="9">
    <source>
        <dbReference type="Pfam" id="PF00155"/>
    </source>
</evidence>
<comment type="catalytic activity">
    <reaction evidence="6">
        <text>L-serine + hexadecanoyl-CoA + H(+) = 3-oxosphinganine + CO2 + CoA</text>
        <dbReference type="Rhea" id="RHEA:14761"/>
        <dbReference type="ChEBI" id="CHEBI:15378"/>
        <dbReference type="ChEBI" id="CHEBI:16526"/>
        <dbReference type="ChEBI" id="CHEBI:33384"/>
        <dbReference type="ChEBI" id="CHEBI:57287"/>
        <dbReference type="ChEBI" id="CHEBI:57379"/>
        <dbReference type="ChEBI" id="CHEBI:58299"/>
        <dbReference type="EC" id="2.3.1.50"/>
    </reaction>
</comment>
<dbReference type="PANTHER" id="PTHR13693">
    <property type="entry name" value="CLASS II AMINOTRANSFERASE/8-AMINO-7-OXONONANOATE SYNTHASE"/>
    <property type="match status" value="1"/>
</dbReference>
<name>A0AAD7Y1M6_9FUNG</name>
<reference evidence="10 11" key="1">
    <citation type="submission" date="2023-03" db="EMBL/GenBank/DDBJ databases">
        <title>Genome sequence of Lichtheimia ornata CBS 291.66.</title>
        <authorList>
            <person name="Mohabir J.T."/>
            <person name="Shea T.P."/>
            <person name="Kurbessoian T."/>
            <person name="Berby B."/>
            <person name="Fontaine J."/>
            <person name="Livny J."/>
            <person name="Gnirke A."/>
            <person name="Stajich J.E."/>
            <person name="Cuomo C.A."/>
        </authorList>
    </citation>
    <scope>NUCLEOTIDE SEQUENCE [LARGE SCALE GENOMIC DNA]</scope>
    <source>
        <strain evidence="10">CBS 291.66</strain>
    </source>
</reference>
<dbReference type="GO" id="GO:0030170">
    <property type="term" value="F:pyridoxal phosphate binding"/>
    <property type="evidence" value="ECO:0007669"/>
    <property type="project" value="InterPro"/>
</dbReference>
<dbReference type="InterPro" id="IPR015424">
    <property type="entry name" value="PyrdxlP-dep_Trfase"/>
</dbReference>
<sequence>MGKGKRAHTISIPSIPSINLSAPKTSFDHSFSVSPPSFFQKNNDAKQSTSLTTQSIAEVEPQQVPKRWTPPRKPKRYDDLEHKMEAAPLYVLVLTYLNYFVLILFGHMRDILGKVFKAQAYVHLKTVNGYAPLVSDFDSFYNRRLYMRIRDCWNRPVTGVAGRTIKLLNRVSHDFNKTFHLTGTITETLNLASYNYLGFADNKGPCADAVEQATRQYGLVSPSSRAEAGSTHWLTELERLTARYTGKEDAMVVSMGFATNSTTIPALVDKGCLVISDELNHASIVYGVRLSGASVRVFKHNNMDDLRELLREVISQGQPRTHRPWKKIMIIVEGLYSMEGTMVNLPELVELKKEFGFYLYVDEAHSIGALGENGGGICDFYGIDPAHVDILMGTFTKSFGAAGGYIAADKPVIDHLRLRNHAYAYAEPMSVPVAMQVITTMRIICGEDGTDTGRKKIKQLAENSLYFATKLREMGFIVYGDYGSPVIPLLLFNPAKIPAFSRELLKRGIAICLGGYPATPIISSRARFCISAAHTKEDLDDALAKISEVGDLLMLKLVKGQKNADI</sequence>
<evidence type="ECO:0000313" key="10">
    <source>
        <dbReference type="EMBL" id="KAJ8661298.1"/>
    </source>
</evidence>
<feature type="domain" description="Aminotransferase class I/classII large" evidence="9">
    <location>
        <begin position="187"/>
        <end position="546"/>
    </location>
</feature>
<evidence type="ECO:0000256" key="1">
    <source>
        <dbReference type="ARBA" id="ARBA00001933"/>
    </source>
</evidence>
<keyword evidence="8" id="KW-0472">Membrane</keyword>
<keyword evidence="8" id="KW-1133">Transmembrane helix</keyword>
<evidence type="ECO:0000256" key="2">
    <source>
        <dbReference type="ARBA" id="ARBA00008392"/>
    </source>
</evidence>
<dbReference type="InterPro" id="IPR050087">
    <property type="entry name" value="AON_synthase_class-II"/>
</dbReference>
<dbReference type="GO" id="GO:0004758">
    <property type="term" value="F:serine C-palmitoyltransferase activity"/>
    <property type="evidence" value="ECO:0007669"/>
    <property type="project" value="UniProtKB-EC"/>
</dbReference>
<dbReference type="PROSITE" id="PS00599">
    <property type="entry name" value="AA_TRANSFER_CLASS_2"/>
    <property type="match status" value="1"/>
</dbReference>
<keyword evidence="4" id="KW-0808">Transferase</keyword>
<dbReference type="Gene3D" id="3.40.640.10">
    <property type="entry name" value="Type I PLP-dependent aspartate aminotransferase-like (Major domain)"/>
    <property type="match status" value="1"/>
</dbReference>
<evidence type="ECO:0000256" key="8">
    <source>
        <dbReference type="SAM" id="Phobius"/>
    </source>
</evidence>
<feature type="transmembrane region" description="Helical" evidence="8">
    <location>
        <begin position="89"/>
        <end position="108"/>
    </location>
</feature>
<evidence type="ECO:0000256" key="7">
    <source>
        <dbReference type="RuleBase" id="RU003693"/>
    </source>
</evidence>
<dbReference type="InterPro" id="IPR001917">
    <property type="entry name" value="Aminotrans_II_pyridoxalP_BS"/>
</dbReference>
<gene>
    <name evidence="10" type="ORF">O0I10_003048</name>
</gene>
<organism evidence="10 11">
    <name type="scientific">Lichtheimia ornata</name>
    <dbReference type="NCBI Taxonomy" id="688661"/>
    <lineage>
        <taxon>Eukaryota</taxon>
        <taxon>Fungi</taxon>
        <taxon>Fungi incertae sedis</taxon>
        <taxon>Mucoromycota</taxon>
        <taxon>Mucoromycotina</taxon>
        <taxon>Mucoromycetes</taxon>
        <taxon>Mucorales</taxon>
        <taxon>Lichtheimiaceae</taxon>
        <taxon>Lichtheimia</taxon>
    </lineage>
</organism>
<dbReference type="SUPFAM" id="SSF53383">
    <property type="entry name" value="PLP-dependent transferases"/>
    <property type="match status" value="1"/>
</dbReference>
<comment type="cofactor">
    <cofactor evidence="1 7">
        <name>pyridoxal 5'-phosphate</name>
        <dbReference type="ChEBI" id="CHEBI:597326"/>
    </cofactor>
</comment>